<dbReference type="PRINTS" id="PR00625">
    <property type="entry name" value="JDOMAIN"/>
</dbReference>
<reference evidence="2" key="1">
    <citation type="submission" date="2016-11" db="EMBL/GenBank/DDBJ databases">
        <title>The genome of Nicotiana attenuata.</title>
        <authorList>
            <person name="Xu S."/>
            <person name="Brockmoeller T."/>
            <person name="Gaquerel E."/>
            <person name="Navarro A."/>
            <person name="Kuhl H."/>
            <person name="Gase K."/>
            <person name="Ling Z."/>
            <person name="Zhou W."/>
            <person name="Kreitzer C."/>
            <person name="Stanke M."/>
            <person name="Tang H."/>
            <person name="Lyons E."/>
            <person name="Pandey P."/>
            <person name="Pandey S.P."/>
            <person name="Timmermann B."/>
            <person name="Baldwin I.T."/>
        </authorList>
    </citation>
    <scope>NUCLEOTIDE SEQUENCE [LARGE SCALE GENOMIC DNA]</scope>
    <source>
        <strain evidence="2">UT</strain>
    </source>
</reference>
<dbReference type="KEGG" id="nau:109220163"/>
<dbReference type="InterPro" id="IPR052276">
    <property type="entry name" value="Diphthamide-biosynth_chaperone"/>
</dbReference>
<dbReference type="STRING" id="49451.A0A1J6K5W7"/>
<dbReference type="Gene3D" id="1.10.287.110">
    <property type="entry name" value="DnaJ domain"/>
    <property type="match status" value="1"/>
</dbReference>
<evidence type="ECO:0000313" key="3">
    <source>
        <dbReference type="Proteomes" id="UP000187609"/>
    </source>
</evidence>
<dbReference type="EMBL" id="MJEQ01005289">
    <property type="protein sequence ID" value="OIT20440.1"/>
    <property type="molecule type" value="Genomic_DNA"/>
</dbReference>
<dbReference type="InterPro" id="IPR036869">
    <property type="entry name" value="J_dom_sf"/>
</dbReference>
<dbReference type="CDD" id="cd06257">
    <property type="entry name" value="DnaJ"/>
    <property type="match status" value="1"/>
</dbReference>
<protein>
    <submittedName>
        <fullName evidence="2">Chaperone protein dnaj 11, chloroplastic</fullName>
    </submittedName>
</protein>
<dbReference type="SMART" id="SM00271">
    <property type="entry name" value="DnaJ"/>
    <property type="match status" value="1"/>
</dbReference>
<keyword evidence="3" id="KW-1185">Reference proteome</keyword>
<dbReference type="PANTHER" id="PTHR44240">
    <property type="entry name" value="DNAJ DOMAIN (PROKARYOTIC HEAT SHOCK PROTEIN)-RELATED"/>
    <property type="match status" value="1"/>
</dbReference>
<dbReference type="OrthoDB" id="445556at2759"/>
<dbReference type="PROSITE" id="PS00636">
    <property type="entry name" value="DNAJ_1"/>
    <property type="match status" value="1"/>
</dbReference>
<evidence type="ECO:0000313" key="2">
    <source>
        <dbReference type="EMBL" id="OIT20440.1"/>
    </source>
</evidence>
<accession>A0A1J6K5W7</accession>
<dbReference type="InterPro" id="IPR018253">
    <property type="entry name" value="DnaJ_domain_CS"/>
</dbReference>
<dbReference type="OMA" id="HEFIKVH"/>
<evidence type="ECO:0000259" key="1">
    <source>
        <dbReference type="PROSITE" id="PS50076"/>
    </source>
</evidence>
<dbReference type="Pfam" id="PF00226">
    <property type="entry name" value="DnaJ"/>
    <property type="match status" value="1"/>
</dbReference>
<comment type="caution">
    <text evidence="2">The sequence shown here is derived from an EMBL/GenBank/DDBJ whole genome shotgun (WGS) entry which is preliminary data.</text>
</comment>
<dbReference type="AlphaFoldDB" id="A0A1J6K5W7"/>
<dbReference type="InterPro" id="IPR001623">
    <property type="entry name" value="DnaJ_domain"/>
</dbReference>
<organism evidence="2 3">
    <name type="scientific">Nicotiana attenuata</name>
    <name type="common">Coyote tobacco</name>
    <dbReference type="NCBI Taxonomy" id="49451"/>
    <lineage>
        <taxon>Eukaryota</taxon>
        <taxon>Viridiplantae</taxon>
        <taxon>Streptophyta</taxon>
        <taxon>Embryophyta</taxon>
        <taxon>Tracheophyta</taxon>
        <taxon>Spermatophyta</taxon>
        <taxon>Magnoliopsida</taxon>
        <taxon>eudicotyledons</taxon>
        <taxon>Gunneridae</taxon>
        <taxon>Pentapetalae</taxon>
        <taxon>asterids</taxon>
        <taxon>lamiids</taxon>
        <taxon>Solanales</taxon>
        <taxon>Solanaceae</taxon>
        <taxon>Nicotianoideae</taxon>
        <taxon>Nicotianeae</taxon>
        <taxon>Nicotiana</taxon>
    </lineage>
</organism>
<name>A0A1J6K5W7_NICAT</name>
<dbReference type="SUPFAM" id="SSF46565">
    <property type="entry name" value="Chaperone J-domain"/>
    <property type="match status" value="1"/>
</dbReference>
<dbReference type="PROSITE" id="PS50076">
    <property type="entry name" value="DNAJ_2"/>
    <property type="match status" value="1"/>
</dbReference>
<feature type="domain" description="J" evidence="1">
    <location>
        <begin position="74"/>
        <end position="140"/>
    </location>
</feature>
<dbReference type="Gramene" id="OIT20440">
    <property type="protein sequence ID" value="OIT20440"/>
    <property type="gene ID" value="A4A49_37890"/>
</dbReference>
<proteinExistence type="predicted"/>
<dbReference type="Proteomes" id="UP000187609">
    <property type="component" value="Unassembled WGS sequence"/>
</dbReference>
<dbReference type="SMR" id="A0A1J6K5W7"/>
<dbReference type="PANTHER" id="PTHR44240:SF22">
    <property type="entry name" value="CHAPERONE PROTEIN DNAJ 11, CHLOROPLASTIC-LIKE"/>
    <property type="match status" value="1"/>
</dbReference>
<sequence length="172" mass="19033">MASTSTSSFLFSTSITGSKFSACAPLTPPSSISFRQQTPPCSVSFRQQRSFSVSAAYSTAERTTTSSNIASQSSLYEVLGLQAGATTHEIKSAYRRLARILHPDVVRFQQNSSAEDFIRVQSAYATLSDPEKRAKYDRTLFGNRFGRSVGVSSAGTRSHYTTRRKWETDQCW</sequence>
<dbReference type="GeneID" id="109220163"/>
<gene>
    <name evidence="2" type="primary">ATJ11_6</name>
    <name evidence="2" type="ORF">A4A49_37890</name>
</gene>